<keyword evidence="2" id="KW-0472">Membrane</keyword>
<dbReference type="AlphaFoldDB" id="A0A4R6PMZ7"/>
<dbReference type="RefSeq" id="WP_133539247.1">
    <property type="nucleotide sequence ID" value="NZ_SNXI01000005.1"/>
</dbReference>
<dbReference type="EMBL" id="SNXI01000005">
    <property type="protein sequence ID" value="TDP38199.1"/>
    <property type="molecule type" value="Genomic_DNA"/>
</dbReference>
<dbReference type="Pfam" id="PF11446">
    <property type="entry name" value="DUF2897"/>
    <property type="match status" value="1"/>
</dbReference>
<evidence type="ECO:0000313" key="3">
    <source>
        <dbReference type="EMBL" id="TDP38199.1"/>
    </source>
</evidence>
<dbReference type="OrthoDB" id="6241347at2"/>
<protein>
    <recommendedName>
        <fullName evidence="5">DUF2897 family protein</fullName>
    </recommendedName>
</protein>
<evidence type="ECO:0008006" key="5">
    <source>
        <dbReference type="Google" id="ProtNLM"/>
    </source>
</evidence>
<keyword evidence="2" id="KW-0812">Transmembrane</keyword>
<organism evidence="3 4">
    <name type="scientific">Idiomarina aquatica</name>
    <dbReference type="NCBI Taxonomy" id="1327752"/>
    <lineage>
        <taxon>Bacteria</taxon>
        <taxon>Pseudomonadati</taxon>
        <taxon>Pseudomonadota</taxon>
        <taxon>Gammaproteobacteria</taxon>
        <taxon>Alteromonadales</taxon>
        <taxon>Idiomarinaceae</taxon>
        <taxon>Idiomarina</taxon>
    </lineage>
</organism>
<keyword evidence="4" id="KW-1185">Reference proteome</keyword>
<gene>
    <name evidence="3" type="ORF">DEU29_10551</name>
</gene>
<reference evidence="3 4" key="1">
    <citation type="submission" date="2019-03" db="EMBL/GenBank/DDBJ databases">
        <title>Freshwater and sediment microbial communities from various areas in North America, analyzing microbe dynamics in response to fracking.</title>
        <authorList>
            <person name="Lamendella R."/>
        </authorList>
    </citation>
    <scope>NUCLEOTIDE SEQUENCE [LARGE SCALE GENOMIC DNA]</scope>
    <source>
        <strain evidence="3 4">18_TX</strain>
    </source>
</reference>
<accession>A0A4R6PMZ7</accession>
<name>A0A4R6PMZ7_9GAMM</name>
<evidence type="ECO:0000256" key="1">
    <source>
        <dbReference type="SAM" id="MobiDB-lite"/>
    </source>
</evidence>
<dbReference type="InterPro" id="IPR021550">
    <property type="entry name" value="DUF2897"/>
</dbReference>
<comment type="caution">
    <text evidence="3">The sequence shown here is derived from an EMBL/GenBank/DDBJ whole genome shotgun (WGS) entry which is preliminary data.</text>
</comment>
<dbReference type="Proteomes" id="UP000295531">
    <property type="component" value="Unassembled WGS sequence"/>
</dbReference>
<feature type="transmembrane region" description="Helical" evidence="2">
    <location>
        <begin position="6"/>
        <end position="27"/>
    </location>
</feature>
<proteinExistence type="predicted"/>
<keyword evidence="2" id="KW-1133">Transmembrane helix</keyword>
<evidence type="ECO:0000256" key="2">
    <source>
        <dbReference type="SAM" id="Phobius"/>
    </source>
</evidence>
<feature type="region of interest" description="Disordered" evidence="1">
    <location>
        <begin position="31"/>
        <end position="55"/>
    </location>
</feature>
<evidence type="ECO:0000313" key="4">
    <source>
        <dbReference type="Proteomes" id="UP000295531"/>
    </source>
</evidence>
<sequence>MDQYMVWLIILLVIGVIVSNLMVLKYTSKFKWPGNKKPDEKNSPGNNSDENKGDD</sequence>